<feature type="compositionally biased region" description="Polar residues" evidence="2">
    <location>
        <begin position="1431"/>
        <end position="1455"/>
    </location>
</feature>
<keyword evidence="1" id="KW-0853">WD repeat</keyword>
<dbReference type="Gene3D" id="2.130.10.10">
    <property type="entry name" value="YVTN repeat-like/Quinoprotein amine dehydrogenase"/>
    <property type="match status" value="2"/>
</dbReference>
<protein>
    <submittedName>
        <fullName evidence="4">Regulator of (H+)-ATPase in vacuolar membrane</fullName>
    </submittedName>
</protein>
<feature type="repeat" description="WD" evidence="1">
    <location>
        <begin position="2305"/>
        <end position="2346"/>
    </location>
</feature>
<gene>
    <name evidence="4" type="primary">RAV1</name>
    <name evidence="4" type="ORF">BGZ97_008615</name>
</gene>
<evidence type="ECO:0000256" key="1">
    <source>
        <dbReference type="PROSITE-ProRule" id="PRU00221"/>
    </source>
</evidence>
<dbReference type="InterPro" id="IPR052208">
    <property type="entry name" value="DmX-like/RAVE_component"/>
</dbReference>
<dbReference type="Pfam" id="PF00400">
    <property type="entry name" value="WD40"/>
    <property type="match status" value="1"/>
</dbReference>
<evidence type="ECO:0000259" key="3">
    <source>
        <dbReference type="Pfam" id="PF12234"/>
    </source>
</evidence>
<dbReference type="SMART" id="SM00320">
    <property type="entry name" value="WD40"/>
    <property type="match status" value="9"/>
</dbReference>
<dbReference type="InterPro" id="IPR015943">
    <property type="entry name" value="WD40/YVTN_repeat-like_dom_sf"/>
</dbReference>
<name>A0A9P6RA14_9FUNG</name>
<dbReference type="PANTHER" id="PTHR13950">
    <property type="entry name" value="RABCONNECTIN-RELATED"/>
    <property type="match status" value="1"/>
</dbReference>
<dbReference type="InterPro" id="IPR001680">
    <property type="entry name" value="WD40_rpt"/>
</dbReference>
<dbReference type="SUPFAM" id="SSF50952">
    <property type="entry name" value="Soluble quinoprotein glucose dehydrogenase"/>
    <property type="match status" value="1"/>
</dbReference>
<dbReference type="PANTHER" id="PTHR13950:SF9">
    <property type="entry name" value="RABCONNECTIN-3A"/>
    <property type="match status" value="1"/>
</dbReference>
<dbReference type="GO" id="GO:0007035">
    <property type="term" value="P:vacuolar acidification"/>
    <property type="evidence" value="ECO:0007669"/>
    <property type="project" value="TreeGrafter"/>
</dbReference>
<evidence type="ECO:0000313" key="5">
    <source>
        <dbReference type="Proteomes" id="UP000823405"/>
    </source>
</evidence>
<evidence type="ECO:0000313" key="4">
    <source>
        <dbReference type="EMBL" id="KAG0315086.1"/>
    </source>
</evidence>
<dbReference type="InterPro" id="IPR036322">
    <property type="entry name" value="WD40_repeat_dom_sf"/>
</dbReference>
<sequence length="2395" mass="265553">MLLQQVCPGKTCASLQSIHSTSYHSRRYILYAATDSVVICDDSFKPIQILFLQRHSKENQNQIVSAVVMSEFDGKIAVTTDLHVLLYSPKASVNDGEKIQAWDIHATLECEGIASLAWRNDGRLLTGGDHLTLWGQQDNQWSQLWTQKQGLCIDLIQFSPDGKLFASMAKNDRLVKIWHQHKGEQVDFGFFYLPHPRAVTNFSWRKEKTSSSSLDDPINVLFTMARDGICRIWSPLILLQPESMSICAIIDPNQWLVSQQQSMSQNPIHALDGMEFAMAVEHAASKTVDKNNDANSIRLRKLKEIVRDTSDLFFQIQGDGSMVIWGIQNLGKVPQRLPKVLIVLRISQAVTPLETPFFMRNIIAYHDTALARSRGIPADVVIVGQSHEGRVSCFSVNLMELFDSSNTVAGLSLRQSWTGQQSRIKAIVKDHRQLCFTSVGDLGDISLWKLKTPRFGHRVAAGLVEVGSLPIGARNVKLVTPAWEGGSFMVYDGSRITLYTAEESAECTAILDLPDYENEFPLMLLDSFEIPFLVEEIGQSGKKTTNVSWRRYILGFSAKDNTVFTWQRTDDGKPILFSKEHLPPSTIKHAVTVESFAGTLPKSLHSTHMSVFATHSEDQGNISYWECAHDFHLHPGGRVWRKAESIPVKENLRFFQCGANGKLALVYPNSDRTSDLEIWGSVGGRAIGRLESKFMRLPEIYDLDWMVTADARHNLAVAFENTVSMYSQQRTELVTSPTIWERFLNINIPSFVNHPISSIAWLDMGTLSVGAGGTMLLYSKWLSEDYMTIAPGYEEFKLAPTLQHALSSMHGPLADYHPNLLVEFFMWGKVEVVRKILFNLYHYMSYVNESNDTSTGPLPIPLEVILKTDEAAKPTKADHNDLFMSEDDFKSSDESKFLNDRTSQEMIEFLTRVSLAGLSKNAQLQLSAFIEGFTKIDKQHGTIDDNGLRFLLHVQRFNYLSYILPPLQRPTMLSYRDITWAYHSESQDLLLDFCVNSLKSPMTWPEAKSLGLFLWMRKRDAMIKQMEIIARNQYTGKDDKDPVACTLFYLALKKKKLLHGLWRTAHGHAEQGKMVTFLANDFDQDRWKTAALKNAFALLGKQRFSYAAAFFLLADKLQDAVNVCVKQLNDFQLAISICRVYEQEETGPVLTLLLQDLVKTTTDPWLLSLFYSMLNQTGKAIQVTLSDISTDMSPSGTDSGQHRDPAMLILYRHLRRNAHQFSGYEGDEEFSAVVRAAEAYEHYGCPLLSLVILKHWGYVMPVDGASKHTKKVRNILEVRRESIQSLPRSTSMSFRGGMKPADSSSIINCGMLNLDDFGAPKQAESPKHEVVKKEQEQQSNGMSLMGGFKSGPPVGSGVDSGTFDFDSFGGGKNTSSGGGMSLMGGFKTTAPSTNIDSGTFDFDSFGSTKQNGNAELKATGMSLMGGFKSAAPSSDSSGTFDPDSFGSTSTSNKQNGDAAGPPKSTGMSLMGGFKTTAPSSDFSSGTFDFDSFGSTSTASKQNGNATPKSTGMSLMGGFKCAAPPSNVDSGMLDFDSFEPIDHSKKPSSKSSVQARDIFADFAPPADNGLGRVSKVNGGGGTNGRSYDEDDVQGSEELLNDYITTLVVQLLTPMASALRTVSLKPELLVAPVFKGYVENIKYGWDKLSEHANVSSVVMEQALISKCIEVDTLPVCFHWLNTTMSTGSPISAIVSHYSESCYSMVGIVLTERLTTCMKSHIKEYARSVLESSSEWFNLAKTVIKSELALPRWEQMVLASYIMLVIMSLQEQDYAVLSGMLFQWRRFSGFVVGDRGGAVKVIAEVLGGNLYSPLDANAISSDFKDHDGQKSERETLQEVVLNAATTNALVMSLEGLLRDHGHRMSDETRKFITSSFLDRLNRSGIEQEKTVIQMMKKSPLQDHLRGYLNNWQKKYWVLLSGLESGGHLLPLVSAFLESHRQAHDSPPAPVEDTTLLYKTRSVITSFSFNPVEKRIVAVCSRTDIIEIDISKALDFQKNLNSTDVDHSDMESEMDFDDEEVDEGDFLDAQGNVIDRTGDTSTAPSVVESTESNVSRAGSQASLQNVFKNLFSGKGAKQHDGAHPHHHHGLAHAVTDSNLRRSQGLAPGDPVVGVAGVKQGEVDNIVVRTDVIATCSESHPSFPLYLTGHNPAFGYPCVTLWQFGQPRELNNYGGTSAKVTRVHFDSFGQKFGATDAKGDMHLWRFDSNVVGSKPFLTLHSHDKIARDFAFLGSSSVIATAGTSGDGRNLAIWDTLLPPEKARTQSYNVHDRGGGYSLAFSKRHQLLVSGGRNGEICIFDIRQPKLLHKIQAHEMHVRSLYIDEAGLTLCSGSGEGDMKAWNLETFEPLSSFENLQARNRFQLQTFDRIPVKAYGVSQISATDDYFYTCGPSGFIRAKRR</sequence>
<dbReference type="Pfam" id="PF12234">
    <property type="entry name" value="Rav1p_C"/>
    <property type="match status" value="1"/>
</dbReference>
<keyword evidence="5" id="KW-1185">Reference proteome</keyword>
<evidence type="ECO:0000256" key="2">
    <source>
        <dbReference type="SAM" id="MobiDB-lite"/>
    </source>
</evidence>
<dbReference type="InterPro" id="IPR011041">
    <property type="entry name" value="Quinoprot_gluc/sorb_DH_b-prop"/>
</dbReference>
<dbReference type="EMBL" id="JAAAIN010000398">
    <property type="protein sequence ID" value="KAG0315086.1"/>
    <property type="molecule type" value="Genomic_DNA"/>
</dbReference>
<comment type="caution">
    <text evidence="4">The sequence shown here is derived from an EMBL/GenBank/DDBJ whole genome shotgun (WGS) entry which is preliminary data.</text>
</comment>
<dbReference type="InterPro" id="IPR022033">
    <property type="entry name" value="Rav1p_C"/>
</dbReference>
<accession>A0A9P6RA14</accession>
<reference evidence="4" key="1">
    <citation type="journal article" date="2020" name="Fungal Divers.">
        <title>Resolving the Mortierellaceae phylogeny through synthesis of multi-gene phylogenetics and phylogenomics.</title>
        <authorList>
            <person name="Vandepol N."/>
            <person name="Liber J."/>
            <person name="Desiro A."/>
            <person name="Na H."/>
            <person name="Kennedy M."/>
            <person name="Barry K."/>
            <person name="Grigoriev I.V."/>
            <person name="Miller A.N."/>
            <person name="O'Donnell K."/>
            <person name="Stajich J.E."/>
            <person name="Bonito G."/>
        </authorList>
    </citation>
    <scope>NUCLEOTIDE SEQUENCE</scope>
    <source>
        <strain evidence="4">NVP60</strain>
    </source>
</reference>
<feature type="domain" description="RAVE complex protein Rav1 C-terminal" evidence="3">
    <location>
        <begin position="651"/>
        <end position="1250"/>
    </location>
</feature>
<feature type="region of interest" description="Disordered" evidence="2">
    <location>
        <begin position="1429"/>
        <end position="1472"/>
    </location>
</feature>
<organism evidence="4 5">
    <name type="scientific">Linnemannia gamsii</name>
    <dbReference type="NCBI Taxonomy" id="64522"/>
    <lineage>
        <taxon>Eukaryota</taxon>
        <taxon>Fungi</taxon>
        <taxon>Fungi incertae sedis</taxon>
        <taxon>Mucoromycota</taxon>
        <taxon>Mortierellomycotina</taxon>
        <taxon>Mortierellomycetes</taxon>
        <taxon>Mortierellales</taxon>
        <taxon>Mortierellaceae</taxon>
        <taxon>Linnemannia</taxon>
    </lineage>
</organism>
<dbReference type="OrthoDB" id="342131at2759"/>
<dbReference type="GO" id="GO:0043291">
    <property type="term" value="C:RAVE complex"/>
    <property type="evidence" value="ECO:0007669"/>
    <property type="project" value="TreeGrafter"/>
</dbReference>
<dbReference type="Proteomes" id="UP000823405">
    <property type="component" value="Unassembled WGS sequence"/>
</dbReference>
<dbReference type="PROSITE" id="PS50082">
    <property type="entry name" value="WD_REPEATS_2"/>
    <property type="match status" value="1"/>
</dbReference>
<proteinExistence type="predicted"/>
<dbReference type="SUPFAM" id="SSF50978">
    <property type="entry name" value="WD40 repeat-like"/>
    <property type="match status" value="2"/>
</dbReference>